<organism evidence="2 3">
    <name type="scientific">Monilinia vaccinii-corymbosi</name>
    <dbReference type="NCBI Taxonomy" id="61207"/>
    <lineage>
        <taxon>Eukaryota</taxon>
        <taxon>Fungi</taxon>
        <taxon>Dikarya</taxon>
        <taxon>Ascomycota</taxon>
        <taxon>Pezizomycotina</taxon>
        <taxon>Leotiomycetes</taxon>
        <taxon>Helotiales</taxon>
        <taxon>Sclerotiniaceae</taxon>
        <taxon>Monilinia</taxon>
    </lineage>
</organism>
<feature type="region of interest" description="Disordered" evidence="1">
    <location>
        <begin position="461"/>
        <end position="494"/>
    </location>
</feature>
<feature type="region of interest" description="Disordered" evidence="1">
    <location>
        <begin position="178"/>
        <end position="235"/>
    </location>
</feature>
<dbReference type="AlphaFoldDB" id="A0A8A3PEE4"/>
<evidence type="ECO:0000256" key="1">
    <source>
        <dbReference type="SAM" id="MobiDB-lite"/>
    </source>
</evidence>
<proteinExistence type="predicted"/>
<name>A0A8A3PEE4_9HELO</name>
<protein>
    <submittedName>
        <fullName evidence="2">Uncharacterized protein</fullName>
    </submittedName>
</protein>
<sequence length="494" mass="55940">MAGKQPRQLTKPYPEPGAPCCADDITNHAIGQYCAICTRIKMPWGGFLPIARHQHLPVSVGMAGTILQAVHVDSPREITLLAMATWAIATNQWKNALKMNSGIERVRIKAAANALTDIAFIAARKPEFAHLKWWDILQEALKNPTLTVAAYKTRIRGPEPTPGTLRLKLRRGIQSSKPIVLPDKDEEQEQEQDDEDLGYDDSDNIPEGKKLLFLSRDEADEDDQDEAVDSKKERDMSPWQFVHGQDLDPAYWATPDASKFFMVRQLREDPSRVNVREYPHIAGFDWNDKEAVRALNRGRNQIILRTNGPKALPRLPWSQIERDLLHHQVILGLKHGYTKTNMPWEQIAHNINVDLEKVTQRAGSLLARPSKWNPQTNQEDFPMKRHLSMQKDRTGSERNPTGCMNQATKFGDLDALLRNSVEQPKKRKPLDEMIRIVSAHQGFNTVPRTPFMPSTTQADKIQAEDGGGSLSCHAANHSSANERPMKRQRSEHDE</sequence>
<evidence type="ECO:0000313" key="3">
    <source>
        <dbReference type="Proteomes" id="UP000672032"/>
    </source>
</evidence>
<accession>A0A8A3PEE4</accession>
<reference evidence="2" key="1">
    <citation type="submission" date="2020-10" db="EMBL/GenBank/DDBJ databases">
        <title>Genome Sequence of Monilinia vaccinii-corymbosi Sheds Light on Mummy Berry Disease Infection of Blueberry and Mating Type.</title>
        <authorList>
            <person name="Yow A.G."/>
            <person name="Zhang Y."/>
            <person name="Bansal K."/>
            <person name="Eacker S.M."/>
            <person name="Sullivan S."/>
            <person name="Liachko I."/>
            <person name="Cubeta M.A."/>
            <person name="Rollins J.A."/>
            <person name="Ashrafi H."/>
        </authorList>
    </citation>
    <scope>NUCLEOTIDE SEQUENCE</scope>
    <source>
        <strain evidence="2">RL-1</strain>
    </source>
</reference>
<gene>
    <name evidence="2" type="ORF">DSL72_004984</name>
</gene>
<keyword evidence="3" id="KW-1185">Reference proteome</keyword>
<dbReference type="EMBL" id="CP063408">
    <property type="protein sequence ID" value="QSZ33416.1"/>
    <property type="molecule type" value="Genomic_DNA"/>
</dbReference>
<evidence type="ECO:0000313" key="2">
    <source>
        <dbReference type="EMBL" id="QSZ33416.1"/>
    </source>
</evidence>
<dbReference type="Proteomes" id="UP000672032">
    <property type="component" value="Chromosome 4"/>
</dbReference>
<feature type="compositionally biased region" description="Basic and acidic residues" evidence="1">
    <location>
        <begin position="483"/>
        <end position="494"/>
    </location>
</feature>
<dbReference type="OrthoDB" id="3536584at2759"/>
<feature type="compositionally biased region" description="Acidic residues" evidence="1">
    <location>
        <begin position="218"/>
        <end position="227"/>
    </location>
</feature>
<feature type="compositionally biased region" description="Acidic residues" evidence="1">
    <location>
        <begin position="184"/>
        <end position="204"/>
    </location>
</feature>